<feature type="domain" description="SAF" evidence="8">
    <location>
        <begin position="75"/>
        <end position="137"/>
    </location>
</feature>
<evidence type="ECO:0000256" key="6">
    <source>
        <dbReference type="ARBA" id="ARBA00025643"/>
    </source>
</evidence>
<keyword evidence="10" id="KW-1185">Reference proteome</keyword>
<dbReference type="Gene3D" id="3.90.1210.10">
    <property type="entry name" value="Antifreeze-like/N-acetylneuraminic acid synthase C-terminal domain"/>
    <property type="match status" value="1"/>
</dbReference>
<comment type="similarity">
    <text evidence="2 7">Belongs to the FlgA family.</text>
</comment>
<keyword evidence="5 7" id="KW-0574">Periplasm</keyword>
<dbReference type="InterPro" id="IPR041231">
    <property type="entry name" value="FlgA_N"/>
</dbReference>
<proteinExistence type="inferred from homology"/>
<evidence type="ECO:0000256" key="7">
    <source>
        <dbReference type="RuleBase" id="RU362063"/>
    </source>
</evidence>
<dbReference type="InterPro" id="IPR017585">
    <property type="entry name" value="SAF_FlgA"/>
</dbReference>
<dbReference type="EMBL" id="BAAAZT010000059">
    <property type="protein sequence ID" value="GAA3903431.1"/>
    <property type="molecule type" value="Genomic_DNA"/>
</dbReference>
<dbReference type="Proteomes" id="UP001500133">
    <property type="component" value="Unassembled WGS sequence"/>
</dbReference>
<evidence type="ECO:0000256" key="2">
    <source>
        <dbReference type="ARBA" id="ARBA00010474"/>
    </source>
</evidence>
<dbReference type="Pfam" id="PF17656">
    <property type="entry name" value="ChapFlgA_N"/>
    <property type="match status" value="1"/>
</dbReference>
<organism evidence="9 10">
    <name type="scientific">Halomonas cibimaris</name>
    <dbReference type="NCBI Taxonomy" id="657012"/>
    <lineage>
        <taxon>Bacteria</taxon>
        <taxon>Pseudomonadati</taxon>
        <taxon>Pseudomonadota</taxon>
        <taxon>Gammaproteobacteria</taxon>
        <taxon>Oceanospirillales</taxon>
        <taxon>Halomonadaceae</taxon>
        <taxon>Halomonas</taxon>
    </lineage>
</organism>
<accession>A0ABP7LLE0</accession>
<dbReference type="NCBIfam" id="TIGR03170">
    <property type="entry name" value="flgA_cterm"/>
    <property type="match status" value="1"/>
</dbReference>
<comment type="function">
    <text evidence="6 7">Involved in the assembly process of the P-ring formation. It may associate with FlgF on the rod constituting a structure essential for the P-ring assembly or may act as a modulator protein for the P-ring assembly.</text>
</comment>
<evidence type="ECO:0000313" key="10">
    <source>
        <dbReference type="Proteomes" id="UP001500133"/>
    </source>
</evidence>
<evidence type="ECO:0000256" key="1">
    <source>
        <dbReference type="ARBA" id="ARBA00004418"/>
    </source>
</evidence>
<gene>
    <name evidence="9" type="ORF">GCM10022228_12100</name>
</gene>
<dbReference type="Gene3D" id="2.30.30.760">
    <property type="match status" value="1"/>
</dbReference>
<dbReference type="InterPro" id="IPR013974">
    <property type="entry name" value="SAF"/>
</dbReference>
<dbReference type="CDD" id="cd11614">
    <property type="entry name" value="SAF_CpaB_FlgA_like"/>
    <property type="match status" value="1"/>
</dbReference>
<comment type="caution">
    <text evidence="9">The sequence shown here is derived from an EMBL/GenBank/DDBJ whole genome shotgun (WGS) entry which is preliminary data.</text>
</comment>
<keyword evidence="4" id="KW-0732">Signal</keyword>
<evidence type="ECO:0000256" key="4">
    <source>
        <dbReference type="ARBA" id="ARBA00022729"/>
    </source>
</evidence>
<evidence type="ECO:0000313" key="9">
    <source>
        <dbReference type="EMBL" id="GAA3903431.1"/>
    </source>
</evidence>
<keyword evidence="7" id="KW-1005">Bacterial flagellum biogenesis</keyword>
<dbReference type="SMART" id="SM00858">
    <property type="entry name" value="SAF"/>
    <property type="match status" value="1"/>
</dbReference>
<dbReference type="Pfam" id="PF13144">
    <property type="entry name" value="ChapFlgA"/>
    <property type="match status" value="1"/>
</dbReference>
<protein>
    <recommendedName>
        <fullName evidence="3 7">Flagella basal body P-ring formation protein FlgA</fullName>
    </recommendedName>
</protein>
<reference evidence="10" key="1">
    <citation type="journal article" date="2019" name="Int. J. Syst. Evol. Microbiol.">
        <title>The Global Catalogue of Microorganisms (GCM) 10K type strain sequencing project: providing services to taxonomists for standard genome sequencing and annotation.</title>
        <authorList>
            <consortium name="The Broad Institute Genomics Platform"/>
            <consortium name="The Broad Institute Genome Sequencing Center for Infectious Disease"/>
            <person name="Wu L."/>
            <person name="Ma J."/>
        </authorList>
    </citation>
    <scope>NUCLEOTIDE SEQUENCE [LARGE SCALE GENOMIC DNA]</scope>
    <source>
        <strain evidence="10">JCM 16914</strain>
    </source>
</reference>
<evidence type="ECO:0000259" key="8">
    <source>
        <dbReference type="SMART" id="SM00858"/>
    </source>
</evidence>
<evidence type="ECO:0000256" key="3">
    <source>
        <dbReference type="ARBA" id="ARBA00014754"/>
    </source>
</evidence>
<evidence type="ECO:0000256" key="5">
    <source>
        <dbReference type="ARBA" id="ARBA00022764"/>
    </source>
</evidence>
<dbReference type="PANTHER" id="PTHR36307">
    <property type="entry name" value="FLAGELLA BASAL BODY P-RING FORMATION PROTEIN FLGA"/>
    <property type="match status" value="1"/>
</dbReference>
<sequence length="199" mass="22042">MQDIQQFLHQRARTLGDDIMIEVRPPSPHLPACVNPEPFLPDADRSPLGRVTVGVRCGSQHRQVRYVQAKVDVIGQYVVAAEDISRGTRLTKGLVRKQSGNLGDLSSRTLITVEEVVGKEARRPIRRGSSFQQQDVRAPLLIRRGDAVTVMAQGKGFRVTREGKAMEDGSQGETIRVRLARREILNARVVGEGRLAIGF</sequence>
<comment type="subcellular location">
    <subcellularLocation>
        <location evidence="1 7">Periplasm</location>
    </subcellularLocation>
</comment>
<dbReference type="PANTHER" id="PTHR36307:SF1">
    <property type="entry name" value="FLAGELLA BASAL BODY P-RING FORMATION PROTEIN FLGA"/>
    <property type="match status" value="1"/>
</dbReference>
<dbReference type="InterPro" id="IPR039246">
    <property type="entry name" value="Flagellar_FlgA"/>
</dbReference>
<name>A0ABP7LLE0_9GAMM</name>